<dbReference type="SUPFAM" id="SSF56112">
    <property type="entry name" value="Protein kinase-like (PK-like)"/>
    <property type="match status" value="1"/>
</dbReference>
<evidence type="ECO:0000259" key="7">
    <source>
        <dbReference type="PROSITE" id="PS50011"/>
    </source>
</evidence>
<dbReference type="FunFam" id="1.10.510.10:FF:001922">
    <property type="entry name" value="Protein kinase, putative"/>
    <property type="match status" value="1"/>
</dbReference>
<proteinExistence type="predicted"/>
<dbReference type="Pfam" id="PF00433">
    <property type="entry name" value="Pkinase_C"/>
    <property type="match status" value="1"/>
</dbReference>
<keyword evidence="5 9" id="KW-0418">Kinase</keyword>
<dbReference type="PANTHER" id="PTHR24351">
    <property type="entry name" value="RIBOSOMAL PROTEIN S6 KINASE"/>
    <property type="match status" value="1"/>
</dbReference>
<reference evidence="9 10" key="2">
    <citation type="submission" date="2017-02" db="EMBL/GenBank/DDBJ databases">
        <title>A genome survey and senescence transcriptome analysis in Lentinula edodes.</title>
        <authorList>
            <person name="Sakamoto Y."/>
            <person name="Nakade K."/>
            <person name="Sato S."/>
            <person name="Yoshida Y."/>
            <person name="Miyazaki K."/>
            <person name="Natsume S."/>
            <person name="Konno N."/>
        </authorList>
    </citation>
    <scope>NUCLEOTIDE SEQUENCE [LARGE SCALE GENOMIC DNA]</scope>
    <source>
        <strain evidence="9 10">NBRC 111202</strain>
    </source>
</reference>
<dbReference type="Pfam" id="PF00069">
    <property type="entry name" value="Pkinase"/>
    <property type="match status" value="1"/>
</dbReference>
<dbReference type="STRING" id="5353.A0A1Q3EIM4"/>
<dbReference type="GO" id="GO:0005524">
    <property type="term" value="F:ATP binding"/>
    <property type="evidence" value="ECO:0007669"/>
    <property type="project" value="UniProtKB-KW"/>
</dbReference>
<name>A0A1Q3EIM4_LENED</name>
<dbReference type="InterPro" id="IPR011009">
    <property type="entry name" value="Kinase-like_dom_sf"/>
</dbReference>
<evidence type="ECO:0000313" key="10">
    <source>
        <dbReference type="Proteomes" id="UP000188533"/>
    </source>
</evidence>
<gene>
    <name evidence="9" type="ORF">LENED_008981</name>
</gene>
<dbReference type="Proteomes" id="UP000188533">
    <property type="component" value="Unassembled WGS sequence"/>
</dbReference>
<evidence type="ECO:0000256" key="5">
    <source>
        <dbReference type="ARBA" id="ARBA00022777"/>
    </source>
</evidence>
<keyword evidence="3" id="KW-0808">Transferase</keyword>
<evidence type="ECO:0000259" key="8">
    <source>
        <dbReference type="PROSITE" id="PS51285"/>
    </source>
</evidence>
<evidence type="ECO:0000313" key="9">
    <source>
        <dbReference type="EMBL" id="GAW07019.1"/>
    </source>
</evidence>
<keyword evidence="10" id="KW-1185">Reference proteome</keyword>
<sequence>MWFGQTTSTFCGTPEFMAPEILLEQRYGRAVDWWAFGVLTYEMLLGQSPFRGDDEDEIFDAILEDEPLYPITMPRDAVSILQKLLTRDPNRRLGSTKEDAEEIKRQPFFKDVSWDDVVNKRIPPPYFPTINGSADTSNFDEEFTREQPTLTPVHGQLSSRDQAEFNGFSYVASWADI</sequence>
<reference evidence="9 10" key="1">
    <citation type="submission" date="2016-08" db="EMBL/GenBank/DDBJ databases">
        <authorList>
            <consortium name="Lentinula edodes genome sequencing consortium"/>
            <person name="Sakamoto Y."/>
            <person name="Nakade K."/>
            <person name="Sato S."/>
            <person name="Yoshida Y."/>
            <person name="Miyazaki K."/>
            <person name="Natsume S."/>
            <person name="Konno N."/>
        </authorList>
    </citation>
    <scope>NUCLEOTIDE SEQUENCE [LARGE SCALE GENOMIC DNA]</scope>
    <source>
        <strain evidence="9 10">NBRC 111202</strain>
    </source>
</reference>
<feature type="domain" description="AGC-kinase C-terminal" evidence="8">
    <location>
        <begin position="110"/>
        <end position="177"/>
    </location>
</feature>
<evidence type="ECO:0000256" key="3">
    <source>
        <dbReference type="ARBA" id="ARBA00022679"/>
    </source>
</evidence>
<organism evidence="9 10">
    <name type="scientific">Lentinula edodes</name>
    <name type="common">Shiitake mushroom</name>
    <name type="synonym">Lentinus edodes</name>
    <dbReference type="NCBI Taxonomy" id="5353"/>
    <lineage>
        <taxon>Eukaryota</taxon>
        <taxon>Fungi</taxon>
        <taxon>Dikarya</taxon>
        <taxon>Basidiomycota</taxon>
        <taxon>Agaricomycotina</taxon>
        <taxon>Agaricomycetes</taxon>
        <taxon>Agaricomycetidae</taxon>
        <taxon>Agaricales</taxon>
        <taxon>Marasmiineae</taxon>
        <taxon>Omphalotaceae</taxon>
        <taxon>Lentinula</taxon>
    </lineage>
</organism>
<keyword evidence="2" id="KW-0597">Phosphoprotein</keyword>
<protein>
    <submittedName>
        <fullName evidence="9">Protein kinase c</fullName>
    </submittedName>
</protein>
<keyword evidence="4" id="KW-0547">Nucleotide-binding</keyword>
<dbReference type="Gene3D" id="3.30.200.20">
    <property type="entry name" value="Phosphorylase Kinase, domain 1"/>
    <property type="match status" value="1"/>
</dbReference>
<dbReference type="InterPro" id="IPR000719">
    <property type="entry name" value="Prot_kinase_dom"/>
</dbReference>
<dbReference type="PROSITE" id="PS51285">
    <property type="entry name" value="AGC_KINASE_CTER"/>
    <property type="match status" value="1"/>
</dbReference>
<dbReference type="SMART" id="SM00133">
    <property type="entry name" value="S_TK_X"/>
    <property type="match status" value="1"/>
</dbReference>
<evidence type="ECO:0000256" key="6">
    <source>
        <dbReference type="ARBA" id="ARBA00022840"/>
    </source>
</evidence>
<dbReference type="AlphaFoldDB" id="A0A1Q3EIM4"/>
<feature type="domain" description="Protein kinase" evidence="7">
    <location>
        <begin position="1"/>
        <end position="109"/>
    </location>
</feature>
<keyword evidence="6" id="KW-0067">ATP-binding</keyword>
<dbReference type="InterPro" id="IPR017892">
    <property type="entry name" value="Pkinase_C"/>
</dbReference>
<dbReference type="Gene3D" id="1.10.510.10">
    <property type="entry name" value="Transferase(Phosphotransferase) domain 1"/>
    <property type="match status" value="1"/>
</dbReference>
<evidence type="ECO:0000256" key="2">
    <source>
        <dbReference type="ARBA" id="ARBA00022553"/>
    </source>
</evidence>
<dbReference type="SMART" id="SM00220">
    <property type="entry name" value="S_TKc"/>
    <property type="match status" value="1"/>
</dbReference>
<keyword evidence="1" id="KW-0723">Serine/threonine-protein kinase</keyword>
<dbReference type="GO" id="GO:0004674">
    <property type="term" value="F:protein serine/threonine kinase activity"/>
    <property type="evidence" value="ECO:0007669"/>
    <property type="project" value="UniProtKB-KW"/>
</dbReference>
<dbReference type="InterPro" id="IPR000961">
    <property type="entry name" value="AGC-kinase_C"/>
</dbReference>
<dbReference type="EMBL" id="BDGU01000388">
    <property type="protein sequence ID" value="GAW07019.1"/>
    <property type="molecule type" value="Genomic_DNA"/>
</dbReference>
<comment type="caution">
    <text evidence="9">The sequence shown here is derived from an EMBL/GenBank/DDBJ whole genome shotgun (WGS) entry which is preliminary data.</text>
</comment>
<accession>A0A1Q3EIM4</accession>
<evidence type="ECO:0000256" key="1">
    <source>
        <dbReference type="ARBA" id="ARBA00022527"/>
    </source>
</evidence>
<evidence type="ECO:0000256" key="4">
    <source>
        <dbReference type="ARBA" id="ARBA00022741"/>
    </source>
</evidence>
<dbReference type="PROSITE" id="PS50011">
    <property type="entry name" value="PROTEIN_KINASE_DOM"/>
    <property type="match status" value="1"/>
</dbReference>